<proteinExistence type="predicted"/>
<dbReference type="GO" id="GO:0016192">
    <property type="term" value="P:vesicle-mediated transport"/>
    <property type="evidence" value="ECO:0007669"/>
    <property type="project" value="InterPro"/>
</dbReference>
<organism evidence="3 4">
    <name type="scientific">Nosema bombycis (strain CQ1 / CVCC 102059)</name>
    <name type="common">Microsporidian parasite</name>
    <name type="synonym">Pebrine of silkworm</name>
    <dbReference type="NCBI Taxonomy" id="578461"/>
    <lineage>
        <taxon>Eukaryota</taxon>
        <taxon>Fungi</taxon>
        <taxon>Fungi incertae sedis</taxon>
        <taxon>Microsporidia</taxon>
        <taxon>Nosematidae</taxon>
        <taxon>Nosema</taxon>
    </lineage>
</organism>
<dbReference type="VEuPathDB" id="MicrosporidiaDB:NBO_10g0049"/>
<dbReference type="GO" id="GO:0016020">
    <property type="term" value="C:membrane"/>
    <property type="evidence" value="ECO:0007669"/>
    <property type="project" value="InterPro"/>
</dbReference>
<sequence length="364" mass="42211">MYNVARIELGTNVIVEKGLYKYGLYGLRFNNDPNTILNDNLSPGDCLAIQNDSGLIKINFKAKMVFSRLGIYHPETGNQESALKEFEVLGEDDTVLGKFTYDVNKSKYQSFDFTPTNTNSIQIKILNYNKLIRCVNTSVLDKNEENLTRKNIEELNIKFKTLSTSIKDKLKVHADDISNYQGDSLNYKLMKLHVKAHTRKLAELINRYRELQFIQKRNEEDRVQMLIKIANKENDSKQSLNSNPSVVNIAAQYAFGKNSKKICLEEAERRNTELLKIKEMAKELDDLCRLISETIFSKSMDIDNFADELIDTEANMSLANTELETTLRRKIARKKFWRWVLFICLCILSIYLLYRCINDGWFKS</sequence>
<dbReference type="STRING" id="578461.R0MAR4"/>
<keyword evidence="1" id="KW-0812">Transmembrane</keyword>
<dbReference type="HOGENOM" id="CLU_760950_0_0_1"/>
<keyword evidence="4" id="KW-1185">Reference proteome</keyword>
<dbReference type="Gene3D" id="1.20.5.110">
    <property type="match status" value="1"/>
</dbReference>
<evidence type="ECO:0000313" key="4">
    <source>
        <dbReference type="Proteomes" id="UP000016927"/>
    </source>
</evidence>
<feature type="non-terminal residue" evidence="3">
    <location>
        <position position="364"/>
    </location>
</feature>
<dbReference type="Gene3D" id="2.60.120.260">
    <property type="entry name" value="Galactose-binding domain-like"/>
    <property type="match status" value="1"/>
</dbReference>
<dbReference type="InterPro" id="IPR010989">
    <property type="entry name" value="SNARE"/>
</dbReference>
<dbReference type="AlphaFoldDB" id="R0MAR4"/>
<protein>
    <submittedName>
        <fullName evidence="3">Sperm-associated antigen 4 protein</fullName>
    </submittedName>
</protein>
<dbReference type="InterPro" id="IPR012919">
    <property type="entry name" value="SUN_dom"/>
</dbReference>
<feature type="transmembrane region" description="Helical" evidence="1">
    <location>
        <begin position="336"/>
        <end position="354"/>
    </location>
</feature>
<keyword evidence="1" id="KW-0472">Membrane</keyword>
<dbReference type="Pfam" id="PF07738">
    <property type="entry name" value="Sad1_UNC"/>
    <property type="match status" value="1"/>
</dbReference>
<evidence type="ECO:0000259" key="2">
    <source>
        <dbReference type="Pfam" id="PF07738"/>
    </source>
</evidence>
<keyword evidence="1" id="KW-1133">Transmembrane helix</keyword>
<dbReference type="SUPFAM" id="SSF47661">
    <property type="entry name" value="t-snare proteins"/>
    <property type="match status" value="1"/>
</dbReference>
<dbReference type="OrthoDB" id="2190654at2759"/>
<reference evidence="3 4" key="1">
    <citation type="journal article" date="2013" name="BMC Genomics">
        <title>Comparative genomics of parasitic silkworm microsporidia reveal an association between genome expansion and host adaptation.</title>
        <authorList>
            <person name="Pan G."/>
            <person name="Xu J."/>
            <person name="Li T."/>
            <person name="Xia Q."/>
            <person name="Liu S.L."/>
            <person name="Zhang G."/>
            <person name="Li S."/>
            <person name="Li C."/>
            <person name="Liu H."/>
            <person name="Yang L."/>
            <person name="Liu T."/>
            <person name="Zhang X."/>
            <person name="Wu Z."/>
            <person name="Fan W."/>
            <person name="Dang X."/>
            <person name="Xiang H."/>
            <person name="Tao M."/>
            <person name="Li Y."/>
            <person name="Hu J."/>
            <person name="Li Z."/>
            <person name="Lin L."/>
            <person name="Luo J."/>
            <person name="Geng L."/>
            <person name="Wang L."/>
            <person name="Long M."/>
            <person name="Wan Y."/>
            <person name="He N."/>
            <person name="Zhang Z."/>
            <person name="Lu C."/>
            <person name="Keeling P.J."/>
            <person name="Wang J."/>
            <person name="Xiang Z."/>
            <person name="Zhou Z."/>
        </authorList>
    </citation>
    <scope>NUCLEOTIDE SEQUENCE [LARGE SCALE GENOMIC DNA]</scope>
    <source>
        <strain evidence="4">CQ1 / CVCC 102059</strain>
    </source>
</reference>
<name>R0MAR4_NOSB1</name>
<dbReference type="Proteomes" id="UP000016927">
    <property type="component" value="Unassembled WGS sequence"/>
</dbReference>
<evidence type="ECO:0000256" key="1">
    <source>
        <dbReference type="SAM" id="Phobius"/>
    </source>
</evidence>
<gene>
    <name evidence="3" type="primary">SPAG4</name>
    <name evidence="3" type="ORF">NBO_10g0049</name>
</gene>
<dbReference type="EMBL" id="KB908918">
    <property type="protein sequence ID" value="EOB15059.1"/>
    <property type="molecule type" value="Genomic_DNA"/>
</dbReference>
<feature type="domain" description="SUN" evidence="2">
    <location>
        <begin position="29"/>
        <end position="126"/>
    </location>
</feature>
<evidence type="ECO:0000313" key="3">
    <source>
        <dbReference type="EMBL" id="EOB15059.1"/>
    </source>
</evidence>
<accession>R0MAR4</accession>